<reference evidence="1" key="1">
    <citation type="journal article" date="2022" name="bioRxiv">
        <title>Population genetic analysis of Ophidiomyces ophidiicola, the causative agent of snake fungal disease, indicates recent introductions to the USA.</title>
        <authorList>
            <person name="Ladner J.T."/>
            <person name="Palmer J.M."/>
            <person name="Ettinger C.L."/>
            <person name="Stajich J.E."/>
            <person name="Farrell T.M."/>
            <person name="Glorioso B.M."/>
            <person name="Lawson B."/>
            <person name="Price S.J."/>
            <person name="Stengle A.G."/>
            <person name="Grear D.A."/>
            <person name="Lorch J.M."/>
        </authorList>
    </citation>
    <scope>NUCLEOTIDE SEQUENCE</scope>
    <source>
        <strain evidence="1">NWHC 24266-5</strain>
    </source>
</reference>
<organism evidence="1">
    <name type="scientific">Ophidiomyces ophidiicola</name>
    <dbReference type="NCBI Taxonomy" id="1387563"/>
    <lineage>
        <taxon>Eukaryota</taxon>
        <taxon>Fungi</taxon>
        <taxon>Dikarya</taxon>
        <taxon>Ascomycota</taxon>
        <taxon>Pezizomycotina</taxon>
        <taxon>Eurotiomycetes</taxon>
        <taxon>Eurotiomycetidae</taxon>
        <taxon>Onygenales</taxon>
        <taxon>Onygenaceae</taxon>
        <taxon>Ophidiomyces</taxon>
    </lineage>
</organism>
<protein>
    <submittedName>
        <fullName evidence="1">Uncharacterized protein</fullName>
    </submittedName>
</protein>
<proteinExistence type="predicted"/>
<accession>A0ACB8UVV8</accession>
<gene>
    <name evidence="1" type="ORF">LOY88_003574</name>
</gene>
<name>A0ACB8UVV8_9EURO</name>
<evidence type="ECO:0000313" key="1">
    <source>
        <dbReference type="EMBL" id="KAI2386378.1"/>
    </source>
</evidence>
<sequence length="483" mass="55377">MKSLQWRSTTTPISVKLALSLLLPNIVEATASMNMSVRLVEVLKAAVKPLPALTDESFSSHFDHLKNYKVVLLGDGTHGTSEFYTARAEITKRLIKKHGFDTVALEADWPDAEELDRYVRQRPGLKGSLEKGKDEPFQRFPTWMWRNKEMQDLVHWMRDHNATLPAQKRAGIYGLDLYSMGRSIDAVIKYLDSVDPEMAKLARQRYGCLQPWVDDPAAYGFAAFTNTKMRTCEEQVVRMLRDLLKKRLEYSATQHDGDEFHSMEQNAYLVADAESYYRVMYSSRFESWSLRDSHMFETLHRLLDHRPAGSKAIIWAHNSHIGDARYTSMGRYRGELNIGQLCRENLGRQNVALIGCGTHIGTVTAAHQWDGDAEVMNVRPSRSDSWEHLAHQTHIPSFYLELRQGIADSQVRQEIHRASPRLERFIGVIYRPETERTSHYSGADLADQLDGYIWFDESHGVRQLETTQPHTSLGLDETYPFGL</sequence>
<comment type="caution">
    <text evidence="1">The sequence shown here is derived from an EMBL/GenBank/DDBJ whole genome shotgun (WGS) entry which is preliminary data.</text>
</comment>
<dbReference type="EMBL" id="JALBCA010000048">
    <property type="protein sequence ID" value="KAI2386378.1"/>
    <property type="molecule type" value="Genomic_DNA"/>
</dbReference>